<evidence type="ECO:0000256" key="1">
    <source>
        <dbReference type="ARBA" id="ARBA00006974"/>
    </source>
</evidence>
<dbReference type="EMBL" id="MNCJ02000325">
    <property type="protein sequence ID" value="KAF5787703.1"/>
    <property type="molecule type" value="Genomic_DNA"/>
</dbReference>
<evidence type="ECO:0000313" key="2">
    <source>
        <dbReference type="EMBL" id="KAF5787703.1"/>
    </source>
</evidence>
<evidence type="ECO:0000313" key="4">
    <source>
        <dbReference type="Proteomes" id="UP000215914"/>
    </source>
</evidence>
<dbReference type="InterPro" id="IPR003676">
    <property type="entry name" value="SAUR_fam"/>
</dbReference>
<dbReference type="EMBL" id="CM007899">
    <property type="protein sequence ID" value="OTG11868.1"/>
    <property type="molecule type" value="Genomic_DNA"/>
</dbReference>
<dbReference type="Gramene" id="mRNA:HanXRQr2_Chr10g0455841">
    <property type="protein sequence ID" value="CDS:HanXRQr2_Chr10g0455841.1"/>
    <property type="gene ID" value="HanXRQr2_Chr10g0455841"/>
</dbReference>
<organism evidence="3 4">
    <name type="scientific">Helianthus annuus</name>
    <name type="common">Common sunflower</name>
    <dbReference type="NCBI Taxonomy" id="4232"/>
    <lineage>
        <taxon>Eukaryota</taxon>
        <taxon>Viridiplantae</taxon>
        <taxon>Streptophyta</taxon>
        <taxon>Embryophyta</taxon>
        <taxon>Tracheophyta</taxon>
        <taxon>Spermatophyta</taxon>
        <taxon>Magnoliopsida</taxon>
        <taxon>eudicotyledons</taxon>
        <taxon>Gunneridae</taxon>
        <taxon>Pentapetalae</taxon>
        <taxon>asterids</taxon>
        <taxon>campanulids</taxon>
        <taxon>Asterales</taxon>
        <taxon>Asteraceae</taxon>
        <taxon>Asteroideae</taxon>
        <taxon>Heliantheae alliance</taxon>
        <taxon>Heliantheae</taxon>
        <taxon>Helianthus</taxon>
    </lineage>
</organism>
<sequence length="121" mass="14021">MKETNRIRKIVRLKQLVQSWRHRIPPGGSLAVYVGDEHEHRRFVIPIRFINLPVFASLLNKAEEAFGFQTTSGLVLPCDAIFFKKLLHVLERNERKFGALDLDDFTEMFSESWPLIGSLLL</sequence>
<dbReference type="Pfam" id="PF02519">
    <property type="entry name" value="Auxin_inducible"/>
    <property type="match status" value="1"/>
</dbReference>
<dbReference type="InParanoid" id="A0A251TL69"/>
<gene>
    <name evidence="3" type="ORF">HannXRQ_Chr10g0303521</name>
    <name evidence="2" type="ORF">HanXRQr2_Chr10g0455841</name>
</gene>
<accession>A0A251TL69</accession>
<reference evidence="3" key="2">
    <citation type="submission" date="2017-02" db="EMBL/GenBank/DDBJ databases">
        <title>Sunflower complete genome.</title>
        <authorList>
            <person name="Langlade N."/>
            <person name="Munos S."/>
        </authorList>
    </citation>
    <scope>NUCLEOTIDE SEQUENCE [LARGE SCALE GENOMIC DNA]</scope>
    <source>
        <tissue evidence="3">Leaves</tissue>
    </source>
</reference>
<reference evidence="2" key="3">
    <citation type="submission" date="2020-06" db="EMBL/GenBank/DDBJ databases">
        <title>Helianthus annuus Genome sequencing and assembly Release 2.</title>
        <authorList>
            <person name="Gouzy J."/>
            <person name="Langlade N."/>
            <person name="Munos S."/>
        </authorList>
    </citation>
    <scope>NUCLEOTIDE SEQUENCE</scope>
    <source>
        <tissue evidence="2">Leaves</tissue>
    </source>
</reference>
<protein>
    <submittedName>
        <fullName evidence="2 3">Small auxin-up RNA</fullName>
    </submittedName>
</protein>
<reference evidence="2 4" key="1">
    <citation type="journal article" date="2017" name="Nature">
        <title>The sunflower genome provides insights into oil metabolism, flowering and Asterid evolution.</title>
        <authorList>
            <person name="Badouin H."/>
            <person name="Gouzy J."/>
            <person name="Grassa C.J."/>
            <person name="Murat F."/>
            <person name="Staton S.E."/>
            <person name="Cottret L."/>
            <person name="Lelandais-Briere C."/>
            <person name="Owens G.L."/>
            <person name="Carrere S."/>
            <person name="Mayjonade B."/>
            <person name="Legrand L."/>
            <person name="Gill N."/>
            <person name="Kane N.C."/>
            <person name="Bowers J.E."/>
            <person name="Hubner S."/>
            <person name="Bellec A."/>
            <person name="Berard A."/>
            <person name="Berges H."/>
            <person name="Blanchet N."/>
            <person name="Boniface M.C."/>
            <person name="Brunel D."/>
            <person name="Catrice O."/>
            <person name="Chaidir N."/>
            <person name="Claudel C."/>
            <person name="Donnadieu C."/>
            <person name="Faraut T."/>
            <person name="Fievet G."/>
            <person name="Helmstetter N."/>
            <person name="King M."/>
            <person name="Knapp S.J."/>
            <person name="Lai Z."/>
            <person name="Le Paslier M.C."/>
            <person name="Lippi Y."/>
            <person name="Lorenzon L."/>
            <person name="Mandel J.R."/>
            <person name="Marage G."/>
            <person name="Marchand G."/>
            <person name="Marquand E."/>
            <person name="Bret-Mestries E."/>
            <person name="Morien E."/>
            <person name="Nambeesan S."/>
            <person name="Nguyen T."/>
            <person name="Pegot-Espagnet P."/>
            <person name="Pouilly N."/>
            <person name="Raftis F."/>
            <person name="Sallet E."/>
            <person name="Schiex T."/>
            <person name="Thomas J."/>
            <person name="Vandecasteele C."/>
            <person name="Vares D."/>
            <person name="Vear F."/>
            <person name="Vautrin S."/>
            <person name="Crespi M."/>
            <person name="Mangin B."/>
            <person name="Burke J.M."/>
            <person name="Salse J."/>
            <person name="Munos S."/>
            <person name="Vincourt P."/>
            <person name="Rieseberg L.H."/>
            <person name="Langlade N.B."/>
        </authorList>
    </citation>
    <scope>NUCLEOTIDE SEQUENCE [LARGE SCALE GENOMIC DNA]</scope>
    <source>
        <strain evidence="4">cv. SF193</strain>
        <tissue evidence="2">Leaves</tissue>
    </source>
</reference>
<name>A0A251TL69_HELAN</name>
<dbReference type="OrthoDB" id="762405at2759"/>
<dbReference type="Proteomes" id="UP000215914">
    <property type="component" value="Chromosome 10"/>
</dbReference>
<dbReference type="GO" id="GO:0009733">
    <property type="term" value="P:response to auxin"/>
    <property type="evidence" value="ECO:0007669"/>
    <property type="project" value="InterPro"/>
</dbReference>
<dbReference type="PANTHER" id="PTHR31374:SF203">
    <property type="entry name" value="AUXIN-RESPONSIVE PROTEIN SAUR71-LIKE"/>
    <property type="match status" value="1"/>
</dbReference>
<evidence type="ECO:0000313" key="3">
    <source>
        <dbReference type="EMBL" id="OTG11868.1"/>
    </source>
</evidence>
<dbReference type="PANTHER" id="PTHR31374">
    <property type="entry name" value="AUXIN-INDUCED PROTEIN-LIKE-RELATED"/>
    <property type="match status" value="1"/>
</dbReference>
<keyword evidence="4" id="KW-1185">Reference proteome</keyword>
<comment type="similarity">
    <text evidence="1">Belongs to the ARG7 family.</text>
</comment>
<dbReference type="AlphaFoldDB" id="A0A251TL69"/>
<proteinExistence type="inferred from homology"/>